<gene>
    <name evidence="2" type="ORF">E0Z10_g170</name>
</gene>
<reference evidence="2 3" key="1">
    <citation type="submission" date="2019-03" db="EMBL/GenBank/DDBJ databases">
        <title>Draft genome sequence of Xylaria hypoxylon DSM 108379, a ubiquitous saprotrophic-parasitic fungi on hardwood.</title>
        <authorList>
            <person name="Buettner E."/>
            <person name="Leonhardt S."/>
            <person name="Gebauer A.M."/>
            <person name="Liers C."/>
            <person name="Hofrichter M."/>
            <person name="Kellner H."/>
        </authorList>
    </citation>
    <scope>NUCLEOTIDE SEQUENCE [LARGE SCALE GENOMIC DNA]</scope>
    <source>
        <strain evidence="2 3">DSM 108379</strain>
    </source>
</reference>
<dbReference type="Pfam" id="PF20150">
    <property type="entry name" value="2EXR"/>
    <property type="match status" value="1"/>
</dbReference>
<dbReference type="InterPro" id="IPR045518">
    <property type="entry name" value="2EXR"/>
</dbReference>
<sequence>MPARWRQQQRKQMFHLFGQLPTELRLEIWAQTWEPRSLSIYPIDDDHFLCPGGRNRLPASAYVNSESRSETLRHYKRRLAHRDKTDFRWFNFHLDTLCLGGDSWFLDKLDPRDLRQLQRLIVPEALLGAIRAATHCHDTWPEPVTRSFESPMVKERLEEKYPSLREIAFATTGKWFPPYVPDDIRENCYLFEPRYGPCKAWGHMKTTYIAGIRVRHSHCCRLIEEEVEFLSDAIIKLLV</sequence>
<dbReference type="OrthoDB" id="3473305at2759"/>
<dbReference type="AlphaFoldDB" id="A0A4Z0ZC38"/>
<evidence type="ECO:0000313" key="2">
    <source>
        <dbReference type="EMBL" id="TGJ88613.1"/>
    </source>
</evidence>
<keyword evidence="3" id="KW-1185">Reference proteome</keyword>
<dbReference type="PANTHER" id="PTHR35910:SF1">
    <property type="entry name" value="2EXR DOMAIN-CONTAINING PROTEIN"/>
    <property type="match status" value="1"/>
</dbReference>
<name>A0A4Z0ZC38_9PEZI</name>
<feature type="domain" description="2EXR" evidence="1">
    <location>
        <begin position="14"/>
        <end position="97"/>
    </location>
</feature>
<dbReference type="PANTHER" id="PTHR35910">
    <property type="entry name" value="2EXR DOMAIN-CONTAINING PROTEIN"/>
    <property type="match status" value="1"/>
</dbReference>
<comment type="caution">
    <text evidence="2">The sequence shown here is derived from an EMBL/GenBank/DDBJ whole genome shotgun (WGS) entry which is preliminary data.</text>
</comment>
<accession>A0A4Z0ZC38</accession>
<organism evidence="2 3">
    <name type="scientific">Xylaria hypoxylon</name>
    <dbReference type="NCBI Taxonomy" id="37992"/>
    <lineage>
        <taxon>Eukaryota</taxon>
        <taxon>Fungi</taxon>
        <taxon>Dikarya</taxon>
        <taxon>Ascomycota</taxon>
        <taxon>Pezizomycotina</taxon>
        <taxon>Sordariomycetes</taxon>
        <taxon>Xylariomycetidae</taxon>
        <taxon>Xylariales</taxon>
        <taxon>Xylariaceae</taxon>
        <taxon>Xylaria</taxon>
    </lineage>
</organism>
<evidence type="ECO:0000313" key="3">
    <source>
        <dbReference type="Proteomes" id="UP000297716"/>
    </source>
</evidence>
<evidence type="ECO:0000259" key="1">
    <source>
        <dbReference type="Pfam" id="PF20150"/>
    </source>
</evidence>
<dbReference type="EMBL" id="SKBN01000002">
    <property type="protein sequence ID" value="TGJ88613.1"/>
    <property type="molecule type" value="Genomic_DNA"/>
</dbReference>
<proteinExistence type="predicted"/>
<dbReference type="Proteomes" id="UP000297716">
    <property type="component" value="Unassembled WGS sequence"/>
</dbReference>
<protein>
    <recommendedName>
        <fullName evidence="1">2EXR domain-containing protein</fullName>
    </recommendedName>
</protein>